<accession>A0ABU7LV57</accession>
<proteinExistence type="predicted"/>
<dbReference type="InterPro" id="IPR043129">
    <property type="entry name" value="ATPase_NBD"/>
</dbReference>
<sequence>MRLLVIDTTGPACSVALRLPGAADRLVSETIGRGHAERLAPMVETLLAEAGILARDLDRIGVTTGPGSFAGVRVGVAFARGLSLATGAPAVGVSTLAVRARQADPTGERRVAIVHDARRGERVVQAFDRGRPAGDPETIAAAEEDGWRARHNLHDREAETPLDLTVLLDACEMVGEADVPPSPFYARPPDAKLPGGRAP</sequence>
<dbReference type="EC" id="2.3.1.234" evidence="3"/>
<evidence type="ECO:0000256" key="1">
    <source>
        <dbReference type="SAM" id="MobiDB-lite"/>
    </source>
</evidence>
<dbReference type="NCBIfam" id="TIGR03725">
    <property type="entry name" value="T6A_YeaZ"/>
    <property type="match status" value="1"/>
</dbReference>
<dbReference type="PANTHER" id="PTHR11735">
    <property type="entry name" value="TRNA N6-ADENOSINE THREONYLCARBAMOYLTRANSFERASE"/>
    <property type="match status" value="1"/>
</dbReference>
<dbReference type="RefSeq" id="WP_330194972.1">
    <property type="nucleotide sequence ID" value="NZ_JAZDRO010000001.1"/>
</dbReference>
<dbReference type="Pfam" id="PF00814">
    <property type="entry name" value="TsaD"/>
    <property type="match status" value="1"/>
</dbReference>
<evidence type="ECO:0000313" key="4">
    <source>
        <dbReference type="Proteomes" id="UP001310692"/>
    </source>
</evidence>
<keyword evidence="4" id="KW-1185">Reference proteome</keyword>
<dbReference type="Proteomes" id="UP001310692">
    <property type="component" value="Unassembled WGS sequence"/>
</dbReference>
<dbReference type="EMBL" id="JAZDRO010000001">
    <property type="protein sequence ID" value="MEE2565436.1"/>
    <property type="molecule type" value="Genomic_DNA"/>
</dbReference>
<protein>
    <submittedName>
        <fullName evidence="3">tRNA (Adenosine(37)-N6)-threonylcarbamoyltransferase complex dimerization subunit type 1 TsaB</fullName>
        <ecNumber evidence="3">2.3.1.234</ecNumber>
    </submittedName>
</protein>
<dbReference type="SUPFAM" id="SSF53067">
    <property type="entry name" value="Actin-like ATPase domain"/>
    <property type="match status" value="1"/>
</dbReference>
<dbReference type="InterPro" id="IPR022496">
    <property type="entry name" value="T6A_TsaB"/>
</dbReference>
<name>A0ABU7LV57_9PROT</name>
<comment type="caution">
    <text evidence="3">The sequence shown here is derived from an EMBL/GenBank/DDBJ whole genome shotgun (WGS) entry which is preliminary data.</text>
</comment>
<reference evidence="3 4" key="1">
    <citation type="submission" date="2024-01" db="EMBL/GenBank/DDBJ databases">
        <title>Hyphobacterium bacterium isolated from marine sediment.</title>
        <authorList>
            <person name="Zhao S."/>
        </authorList>
    </citation>
    <scope>NUCLEOTIDE SEQUENCE [LARGE SCALE GENOMIC DNA]</scope>
    <source>
        <strain evidence="3 4">Y60-23</strain>
    </source>
</reference>
<organism evidence="3 4">
    <name type="scientific">Hyphobacterium marinum</name>
    <dbReference type="NCBI Taxonomy" id="3116574"/>
    <lineage>
        <taxon>Bacteria</taxon>
        <taxon>Pseudomonadati</taxon>
        <taxon>Pseudomonadota</taxon>
        <taxon>Alphaproteobacteria</taxon>
        <taxon>Maricaulales</taxon>
        <taxon>Maricaulaceae</taxon>
        <taxon>Hyphobacterium</taxon>
    </lineage>
</organism>
<keyword evidence="3" id="KW-0012">Acyltransferase</keyword>
<feature type="region of interest" description="Disordered" evidence="1">
    <location>
        <begin position="180"/>
        <end position="199"/>
    </location>
</feature>
<dbReference type="PANTHER" id="PTHR11735:SF11">
    <property type="entry name" value="TRNA THREONYLCARBAMOYLADENOSINE BIOSYNTHESIS PROTEIN TSAB"/>
    <property type="match status" value="1"/>
</dbReference>
<dbReference type="Gene3D" id="3.30.420.40">
    <property type="match status" value="2"/>
</dbReference>
<evidence type="ECO:0000259" key="2">
    <source>
        <dbReference type="Pfam" id="PF00814"/>
    </source>
</evidence>
<gene>
    <name evidence="3" type="primary">tsaB</name>
    <name evidence="3" type="ORF">V0U35_01990</name>
</gene>
<dbReference type="GO" id="GO:0061711">
    <property type="term" value="F:tRNA N(6)-L-threonylcarbamoyladenine synthase activity"/>
    <property type="evidence" value="ECO:0007669"/>
    <property type="project" value="UniProtKB-EC"/>
</dbReference>
<evidence type="ECO:0000313" key="3">
    <source>
        <dbReference type="EMBL" id="MEE2565436.1"/>
    </source>
</evidence>
<keyword evidence="3" id="KW-0808">Transferase</keyword>
<feature type="domain" description="Gcp-like" evidence="2">
    <location>
        <begin position="30"/>
        <end position="125"/>
    </location>
</feature>
<dbReference type="InterPro" id="IPR000905">
    <property type="entry name" value="Gcp-like_dom"/>
</dbReference>